<dbReference type="GO" id="GO:0005793">
    <property type="term" value="C:endoplasmic reticulum-Golgi intermediate compartment"/>
    <property type="evidence" value="ECO:0007669"/>
    <property type="project" value="TreeGrafter"/>
</dbReference>
<keyword evidence="10" id="KW-0325">Glycoprotein</keyword>
<evidence type="ECO:0000259" key="14">
    <source>
        <dbReference type="PROSITE" id="PS51328"/>
    </source>
</evidence>
<dbReference type="GO" id="GO:0046872">
    <property type="term" value="F:metal ion binding"/>
    <property type="evidence" value="ECO:0007669"/>
    <property type="project" value="UniProtKB-KW"/>
</dbReference>
<dbReference type="Gene3D" id="2.60.120.200">
    <property type="match status" value="1"/>
</dbReference>
<evidence type="ECO:0000313" key="15">
    <source>
        <dbReference type="EMBL" id="KAK6186268.1"/>
    </source>
</evidence>
<keyword evidence="5" id="KW-0430">Lectin</keyword>
<evidence type="ECO:0000256" key="13">
    <source>
        <dbReference type="SAM" id="SignalP"/>
    </source>
</evidence>
<keyword evidence="7" id="KW-0333">Golgi apparatus</keyword>
<name>A0AAN8PWF3_PATCE</name>
<feature type="domain" description="L-type lectin-like" evidence="14">
    <location>
        <begin position="29"/>
        <end position="252"/>
    </location>
</feature>
<gene>
    <name evidence="15" type="ORF">SNE40_008338</name>
</gene>
<evidence type="ECO:0000256" key="2">
    <source>
        <dbReference type="ARBA" id="ARBA00022692"/>
    </source>
</evidence>
<comment type="caution">
    <text evidence="15">The sequence shown here is derived from an EMBL/GenBank/DDBJ whole genome shotgun (WGS) entry which is preliminary data.</text>
</comment>
<dbReference type="GO" id="GO:0005789">
    <property type="term" value="C:endoplasmic reticulum membrane"/>
    <property type="evidence" value="ECO:0007669"/>
    <property type="project" value="TreeGrafter"/>
</dbReference>
<feature type="transmembrane region" description="Helical" evidence="12">
    <location>
        <begin position="296"/>
        <end position="318"/>
    </location>
</feature>
<dbReference type="EMBL" id="JAZGQO010000006">
    <property type="protein sequence ID" value="KAK6186268.1"/>
    <property type="molecule type" value="Genomic_DNA"/>
</dbReference>
<organism evidence="15 16">
    <name type="scientific">Patella caerulea</name>
    <name type="common">Rayed Mediterranean limpet</name>
    <dbReference type="NCBI Taxonomy" id="87958"/>
    <lineage>
        <taxon>Eukaryota</taxon>
        <taxon>Metazoa</taxon>
        <taxon>Spiralia</taxon>
        <taxon>Lophotrochozoa</taxon>
        <taxon>Mollusca</taxon>
        <taxon>Gastropoda</taxon>
        <taxon>Patellogastropoda</taxon>
        <taxon>Patelloidea</taxon>
        <taxon>Patellidae</taxon>
        <taxon>Patella</taxon>
    </lineage>
</organism>
<dbReference type="PANTHER" id="PTHR12223">
    <property type="entry name" value="VESICULAR MANNOSE-BINDING LECTIN"/>
    <property type="match status" value="1"/>
</dbReference>
<dbReference type="InterPro" id="IPR051136">
    <property type="entry name" value="Intracellular_Lectin-GPT"/>
</dbReference>
<dbReference type="GO" id="GO:0006888">
    <property type="term" value="P:endoplasmic reticulum to Golgi vesicle-mediated transport"/>
    <property type="evidence" value="ECO:0007669"/>
    <property type="project" value="TreeGrafter"/>
</dbReference>
<dbReference type="GO" id="GO:0030134">
    <property type="term" value="C:COPII-coated ER to Golgi transport vesicle"/>
    <property type="evidence" value="ECO:0007669"/>
    <property type="project" value="TreeGrafter"/>
</dbReference>
<keyword evidence="8 12" id="KW-0472">Membrane</keyword>
<dbReference type="FunFam" id="2.60.120.200:FF:000017">
    <property type="entry name" value="Vesicular integral-membrane protein VIP36"/>
    <property type="match status" value="1"/>
</dbReference>
<dbReference type="Proteomes" id="UP001347796">
    <property type="component" value="Unassembled WGS sequence"/>
</dbReference>
<evidence type="ECO:0000256" key="6">
    <source>
        <dbReference type="ARBA" id="ARBA00022989"/>
    </source>
</evidence>
<evidence type="ECO:0000256" key="3">
    <source>
        <dbReference type="ARBA" id="ARBA00022723"/>
    </source>
</evidence>
<evidence type="ECO:0000313" key="16">
    <source>
        <dbReference type="Proteomes" id="UP001347796"/>
    </source>
</evidence>
<protein>
    <recommendedName>
        <fullName evidence="14">L-type lectin-like domain-containing protein</fullName>
    </recommendedName>
</protein>
<keyword evidence="16" id="KW-1185">Reference proteome</keyword>
<keyword evidence="3" id="KW-0479">Metal-binding</keyword>
<evidence type="ECO:0000256" key="7">
    <source>
        <dbReference type="ARBA" id="ARBA00023034"/>
    </source>
</evidence>
<proteinExistence type="predicted"/>
<keyword evidence="9" id="KW-1015">Disulfide bond</keyword>
<keyword evidence="4 13" id="KW-0732">Signal</keyword>
<feature type="signal peptide" evidence="13">
    <location>
        <begin position="1"/>
        <end position="22"/>
    </location>
</feature>
<evidence type="ECO:0000256" key="5">
    <source>
        <dbReference type="ARBA" id="ARBA00022734"/>
    </source>
</evidence>
<evidence type="ECO:0000256" key="11">
    <source>
        <dbReference type="ARBA" id="ARBA00046288"/>
    </source>
</evidence>
<evidence type="ECO:0000256" key="1">
    <source>
        <dbReference type="ARBA" id="ARBA00004194"/>
    </source>
</evidence>
<evidence type="ECO:0000256" key="8">
    <source>
        <dbReference type="ARBA" id="ARBA00023136"/>
    </source>
</evidence>
<dbReference type="GO" id="GO:0000139">
    <property type="term" value="C:Golgi membrane"/>
    <property type="evidence" value="ECO:0007669"/>
    <property type="project" value="UniProtKB-SubCell"/>
</dbReference>
<evidence type="ECO:0000256" key="9">
    <source>
        <dbReference type="ARBA" id="ARBA00023157"/>
    </source>
</evidence>
<accession>A0AAN8PWF3</accession>
<dbReference type="PROSITE" id="PS51328">
    <property type="entry name" value="L_LECTIN_LIKE"/>
    <property type="match status" value="1"/>
</dbReference>
<dbReference type="PANTHER" id="PTHR12223:SF45">
    <property type="entry name" value="RE50040P"/>
    <property type="match status" value="1"/>
</dbReference>
<sequence>MAAYVNSNMKLFLLFIYCVCSAEEFNAQDYLRREHTLTKPYQGSGMSVPLWDFVGNTLVTNSHIRLTSDHQSIRGAIWNNVPCYVRNWELHVNFKVHGSGKTLFGDGFAIWYINQRMKMGDVFGNADKFVGLGIFLDTYSNHNGPHNHQHPYVSAMVNNGSLTYDHDDDGTHTQLAGCEAQFRNKNYDTHIAIRYTQNELKVSLDIDNKNEWKECFTVKDVLLPVGYYFGVSAATGDLADNHDIISVKFYELDNDADKDSQPYTGLPAAKNMESPRDRVDENKGSYIAGNLTGWKLFIVIILIIIGLCVCGVVGFVVFQKRQENSRKRFY</sequence>
<feature type="chain" id="PRO_5042859074" description="L-type lectin-like domain-containing protein" evidence="13">
    <location>
        <begin position="23"/>
        <end position="330"/>
    </location>
</feature>
<dbReference type="InterPro" id="IPR013320">
    <property type="entry name" value="ConA-like_dom_sf"/>
</dbReference>
<keyword evidence="2 12" id="KW-0812">Transmembrane</keyword>
<evidence type="ECO:0000256" key="4">
    <source>
        <dbReference type="ARBA" id="ARBA00022729"/>
    </source>
</evidence>
<dbReference type="GO" id="GO:0005537">
    <property type="term" value="F:D-mannose binding"/>
    <property type="evidence" value="ECO:0007669"/>
    <property type="project" value="TreeGrafter"/>
</dbReference>
<dbReference type="Pfam" id="PF03388">
    <property type="entry name" value="Lectin_leg-like"/>
    <property type="match status" value="1"/>
</dbReference>
<dbReference type="AlphaFoldDB" id="A0AAN8PWF3"/>
<keyword evidence="6 12" id="KW-1133">Transmembrane helix</keyword>
<dbReference type="InterPro" id="IPR005052">
    <property type="entry name" value="Lectin_leg"/>
</dbReference>
<reference evidence="15 16" key="1">
    <citation type="submission" date="2024-01" db="EMBL/GenBank/DDBJ databases">
        <title>The genome of the rayed Mediterranean limpet Patella caerulea (Linnaeus, 1758).</title>
        <authorList>
            <person name="Anh-Thu Weber A."/>
            <person name="Halstead-Nussloch G."/>
        </authorList>
    </citation>
    <scope>NUCLEOTIDE SEQUENCE [LARGE SCALE GENOMIC DNA]</scope>
    <source>
        <strain evidence="15">AATW-2023a</strain>
        <tissue evidence="15">Whole specimen</tissue>
    </source>
</reference>
<evidence type="ECO:0000256" key="12">
    <source>
        <dbReference type="SAM" id="Phobius"/>
    </source>
</evidence>
<dbReference type="SUPFAM" id="SSF49899">
    <property type="entry name" value="Concanavalin A-like lectins/glucanases"/>
    <property type="match status" value="1"/>
</dbReference>
<comment type="subcellular location">
    <subcellularLocation>
        <location evidence="11">Endomembrane system</location>
        <topology evidence="11">Single-pass type I membrane protein</topology>
    </subcellularLocation>
    <subcellularLocation>
        <location evidence="1">Golgi apparatus membrane</location>
        <topology evidence="1">Single-pass membrane protein</topology>
    </subcellularLocation>
</comment>
<evidence type="ECO:0000256" key="10">
    <source>
        <dbReference type="ARBA" id="ARBA00023180"/>
    </source>
</evidence>